<proteinExistence type="predicted"/>
<reference evidence="1" key="1">
    <citation type="submission" date="2023-03" db="EMBL/GenBank/DDBJ databases">
        <authorList>
            <person name="Shen W."/>
            <person name="Cai J."/>
        </authorList>
    </citation>
    <scope>NUCLEOTIDE SEQUENCE</scope>
    <source>
        <strain evidence="1">P66-3</strain>
    </source>
</reference>
<evidence type="ECO:0000313" key="1">
    <source>
        <dbReference type="EMBL" id="MDT2759507.1"/>
    </source>
</evidence>
<dbReference type="Proteomes" id="UP001181046">
    <property type="component" value="Unassembled WGS sequence"/>
</dbReference>
<dbReference type="EMBL" id="JARQAJ010000003">
    <property type="protein sequence ID" value="MDT2759507.1"/>
    <property type="molecule type" value="Genomic_DNA"/>
</dbReference>
<name>A0ABU3FA09_9ENTE</name>
<sequence length="128" mass="14043">MLKRTTSFNDSDGFIIKKVIAAKTSGNFLDKILSSIWGLAPYGTSAVQDWVSPSSSWIPEDIEIQGMKIYQPTASLQEDVYGGTIKSQKNAAPTKSLSEVSDHLVIAYWGASSSSSTTCNRDFYWTYG</sequence>
<keyword evidence="2" id="KW-1185">Reference proteome</keyword>
<organism evidence="1 2">
    <name type="scientific">Enterococcus xiangfangensis</name>
    <dbReference type="NCBI Taxonomy" id="1296537"/>
    <lineage>
        <taxon>Bacteria</taxon>
        <taxon>Bacillati</taxon>
        <taxon>Bacillota</taxon>
        <taxon>Bacilli</taxon>
        <taxon>Lactobacillales</taxon>
        <taxon>Enterococcaceae</taxon>
        <taxon>Enterococcus</taxon>
    </lineage>
</organism>
<accession>A0ABU3FA09</accession>
<evidence type="ECO:0000313" key="2">
    <source>
        <dbReference type="Proteomes" id="UP001181046"/>
    </source>
</evidence>
<protein>
    <submittedName>
        <fullName evidence="1">Uncharacterized protein</fullName>
    </submittedName>
</protein>
<comment type="caution">
    <text evidence="1">The sequence shown here is derived from an EMBL/GenBank/DDBJ whole genome shotgun (WGS) entry which is preliminary data.</text>
</comment>
<gene>
    <name evidence="1" type="ORF">P7H27_06985</name>
</gene>
<dbReference type="RefSeq" id="WP_311815873.1">
    <property type="nucleotide sequence ID" value="NZ_JARQAJ010000003.1"/>
</dbReference>